<evidence type="ECO:0000259" key="1">
    <source>
        <dbReference type="Pfam" id="PF02627"/>
    </source>
</evidence>
<dbReference type="Proteomes" id="UP001165685">
    <property type="component" value="Unassembled WGS sequence"/>
</dbReference>
<reference evidence="2" key="1">
    <citation type="submission" date="2023-01" db="EMBL/GenBank/DDBJ databases">
        <title>Draft genome sequence of Nocardiopsis sp. LSu2-4 isolated from halophytes.</title>
        <authorList>
            <person name="Duangmal K."/>
            <person name="Chantavorakit T."/>
        </authorList>
    </citation>
    <scope>NUCLEOTIDE SEQUENCE</scope>
    <source>
        <strain evidence="2">LSu2-4</strain>
    </source>
</reference>
<accession>A0ABT4TQB5</accession>
<dbReference type="InterPro" id="IPR003779">
    <property type="entry name" value="CMD-like"/>
</dbReference>
<dbReference type="InterPro" id="IPR029032">
    <property type="entry name" value="AhpD-like"/>
</dbReference>
<dbReference type="RefSeq" id="WP_270679077.1">
    <property type="nucleotide sequence ID" value="NZ_JAQFWP010000035.1"/>
</dbReference>
<feature type="domain" description="Carboxymuconolactone decarboxylase-like" evidence="1">
    <location>
        <begin position="28"/>
        <end position="92"/>
    </location>
</feature>
<dbReference type="SUPFAM" id="SSF69118">
    <property type="entry name" value="AhpD-like"/>
    <property type="match status" value="1"/>
</dbReference>
<dbReference type="NCBIfam" id="TIGR00778">
    <property type="entry name" value="ahpD_dom"/>
    <property type="match status" value="1"/>
</dbReference>
<evidence type="ECO:0000313" key="2">
    <source>
        <dbReference type="EMBL" id="MDA2806434.1"/>
    </source>
</evidence>
<evidence type="ECO:0000313" key="3">
    <source>
        <dbReference type="Proteomes" id="UP001165685"/>
    </source>
</evidence>
<dbReference type="PANTHER" id="PTHR34846:SF7">
    <property type="entry name" value="BLL7811 PROTEIN"/>
    <property type="match status" value="1"/>
</dbReference>
<dbReference type="PANTHER" id="PTHR34846">
    <property type="entry name" value="4-CARBOXYMUCONOLACTONE DECARBOXYLASE FAMILY PROTEIN (AFU_ORTHOLOGUE AFUA_6G11590)"/>
    <property type="match status" value="1"/>
</dbReference>
<gene>
    <name evidence="2" type="ORF">O4U47_18120</name>
</gene>
<organism evidence="2 3">
    <name type="scientific">Nocardiopsis suaedae</name>
    <dbReference type="NCBI Taxonomy" id="3018444"/>
    <lineage>
        <taxon>Bacteria</taxon>
        <taxon>Bacillati</taxon>
        <taxon>Actinomycetota</taxon>
        <taxon>Actinomycetes</taxon>
        <taxon>Streptosporangiales</taxon>
        <taxon>Nocardiopsidaceae</taxon>
        <taxon>Nocardiopsis</taxon>
    </lineage>
</organism>
<sequence>MKRVTVRDQIPEIYGKILEVGPELQKILGDTLAELVKLRVSYINGCAFCIDKHTADALERGESRQRLFLLAAWREAPAHFTDAEQAALELVDQVTRLGEHGVSEEAYAGAAEHFDERETAALILAAAHMNLLNRVAITTHLHPPRRRS</sequence>
<dbReference type="Gene3D" id="1.20.1290.10">
    <property type="entry name" value="AhpD-like"/>
    <property type="match status" value="1"/>
</dbReference>
<dbReference type="EMBL" id="JAQFWP010000035">
    <property type="protein sequence ID" value="MDA2806434.1"/>
    <property type="molecule type" value="Genomic_DNA"/>
</dbReference>
<keyword evidence="3" id="KW-1185">Reference proteome</keyword>
<protein>
    <submittedName>
        <fullName evidence="2">Carboxymuconolactone decarboxylase family protein</fullName>
    </submittedName>
</protein>
<dbReference type="Pfam" id="PF02627">
    <property type="entry name" value="CMD"/>
    <property type="match status" value="1"/>
</dbReference>
<name>A0ABT4TQB5_9ACTN</name>
<comment type="caution">
    <text evidence="2">The sequence shown here is derived from an EMBL/GenBank/DDBJ whole genome shotgun (WGS) entry which is preliminary data.</text>
</comment>
<proteinExistence type="predicted"/>
<dbReference type="InterPro" id="IPR004675">
    <property type="entry name" value="AhpD_core"/>
</dbReference>